<accession>A0A2P2PEU4</accession>
<organism evidence="1">
    <name type="scientific">Rhizophora mucronata</name>
    <name type="common">Asiatic mangrove</name>
    <dbReference type="NCBI Taxonomy" id="61149"/>
    <lineage>
        <taxon>Eukaryota</taxon>
        <taxon>Viridiplantae</taxon>
        <taxon>Streptophyta</taxon>
        <taxon>Embryophyta</taxon>
        <taxon>Tracheophyta</taxon>
        <taxon>Spermatophyta</taxon>
        <taxon>Magnoliopsida</taxon>
        <taxon>eudicotyledons</taxon>
        <taxon>Gunneridae</taxon>
        <taxon>Pentapetalae</taxon>
        <taxon>rosids</taxon>
        <taxon>fabids</taxon>
        <taxon>Malpighiales</taxon>
        <taxon>Rhizophoraceae</taxon>
        <taxon>Rhizophora</taxon>
    </lineage>
</organism>
<sequence length="20" mass="2346">MQLCTGLYLTRLGWEMDVTD</sequence>
<dbReference type="EMBL" id="GGEC01072773">
    <property type="protein sequence ID" value="MBX53257.1"/>
    <property type="molecule type" value="Transcribed_RNA"/>
</dbReference>
<evidence type="ECO:0000313" key="1">
    <source>
        <dbReference type="EMBL" id="MBX53257.1"/>
    </source>
</evidence>
<protein>
    <submittedName>
        <fullName evidence="1">Uncharacterized protein</fullName>
    </submittedName>
</protein>
<proteinExistence type="predicted"/>
<reference evidence="1" key="1">
    <citation type="submission" date="2018-02" db="EMBL/GenBank/DDBJ databases">
        <title>Rhizophora mucronata_Transcriptome.</title>
        <authorList>
            <person name="Meera S.P."/>
            <person name="Sreeshan A."/>
            <person name="Augustine A."/>
        </authorList>
    </citation>
    <scope>NUCLEOTIDE SEQUENCE</scope>
    <source>
        <tissue evidence="1">Leaf</tissue>
    </source>
</reference>
<name>A0A2P2PEU4_RHIMU</name>
<dbReference type="AlphaFoldDB" id="A0A2P2PEU4"/>